<dbReference type="NCBIfam" id="TIGR02352">
    <property type="entry name" value="thiamin_ThiO"/>
    <property type="match status" value="1"/>
</dbReference>
<accession>A0A8D4VSN5</accession>
<gene>
    <name evidence="4" type="ORF">MoryE10_24000</name>
</gene>
<dbReference type="EMBL" id="AP019782">
    <property type="protein sequence ID" value="BBL71794.1"/>
    <property type="molecule type" value="Genomic_DNA"/>
</dbReference>
<dbReference type="Proteomes" id="UP000824988">
    <property type="component" value="Chromosome"/>
</dbReference>
<evidence type="ECO:0000313" key="4">
    <source>
        <dbReference type="EMBL" id="BBL71794.1"/>
    </source>
</evidence>
<dbReference type="InterPro" id="IPR012727">
    <property type="entry name" value="Gly_oxidase_ThiO"/>
</dbReference>
<keyword evidence="5" id="KW-1185">Reference proteome</keyword>
<dbReference type="GO" id="GO:0005737">
    <property type="term" value="C:cytoplasm"/>
    <property type="evidence" value="ECO:0007669"/>
    <property type="project" value="TreeGrafter"/>
</dbReference>
<evidence type="ECO:0000256" key="1">
    <source>
        <dbReference type="ARBA" id="ARBA00022977"/>
    </source>
</evidence>
<dbReference type="GO" id="GO:0016491">
    <property type="term" value="F:oxidoreductase activity"/>
    <property type="evidence" value="ECO:0007669"/>
    <property type="project" value="UniProtKB-KW"/>
</dbReference>
<evidence type="ECO:0000259" key="3">
    <source>
        <dbReference type="Pfam" id="PF01266"/>
    </source>
</evidence>
<name>A0A8D4VSN5_9GAMM</name>
<protein>
    <submittedName>
        <fullName evidence="4">Glycine oxidase ThiO</fullName>
    </submittedName>
</protein>
<evidence type="ECO:0000313" key="5">
    <source>
        <dbReference type="Proteomes" id="UP000824988"/>
    </source>
</evidence>
<sequence>MTDILIIGGGVAGLLTARELLQGGSRVTLLEKGVVGGESSWAGGGILSPLRPWHEADAINRLCRWSQAYYPELADSLSQGSGTDPEWWRCGALYLDMDAAERGSARAWCASSAAACDELNAAAVADMEPALRLAAGDSLWLPATAQVRNPRLLKALKADVLQRGLQLLEGAGVEGLRQADGKVTGVEVGGTLLTADRYVVTAGAWSEGLLRFVQVEPVKGQIVLFQAPPGLLGRIVLSGNRYLIPRRDGHILAGSTVERAGFDKSLTDAALAELQAFALDILPALADCPIERQWAGLRPGTASGVPYIGVHPEISNLYFNCGHFRNGLVMGPASARLLADLLLGREPIVPPQPYGLDAAH</sequence>
<reference evidence="4" key="1">
    <citation type="submission" date="2019-06" db="EMBL/GenBank/DDBJ databases">
        <title>Complete genome sequence of Methylogaea oryzae strain JCM16910.</title>
        <authorList>
            <person name="Asakawa S."/>
        </authorList>
    </citation>
    <scope>NUCLEOTIDE SEQUENCE</scope>
    <source>
        <strain evidence="4">E10</strain>
    </source>
</reference>
<proteinExistence type="predicted"/>
<keyword evidence="1" id="KW-0784">Thiamine biosynthesis</keyword>
<feature type="domain" description="FAD dependent oxidoreductase" evidence="3">
    <location>
        <begin position="3"/>
        <end position="341"/>
    </location>
</feature>
<dbReference type="Pfam" id="PF01266">
    <property type="entry name" value="DAO"/>
    <property type="match status" value="1"/>
</dbReference>
<dbReference type="PANTHER" id="PTHR13847">
    <property type="entry name" value="SARCOSINE DEHYDROGENASE-RELATED"/>
    <property type="match status" value="1"/>
</dbReference>
<dbReference type="GO" id="GO:0009228">
    <property type="term" value="P:thiamine biosynthetic process"/>
    <property type="evidence" value="ECO:0007669"/>
    <property type="project" value="UniProtKB-KW"/>
</dbReference>
<dbReference type="RefSeq" id="WP_221047178.1">
    <property type="nucleotide sequence ID" value="NZ_AP019782.1"/>
</dbReference>
<organism evidence="4 5">
    <name type="scientific">Methylogaea oryzae</name>
    <dbReference type="NCBI Taxonomy" id="1295382"/>
    <lineage>
        <taxon>Bacteria</taxon>
        <taxon>Pseudomonadati</taxon>
        <taxon>Pseudomonadota</taxon>
        <taxon>Gammaproteobacteria</taxon>
        <taxon>Methylococcales</taxon>
        <taxon>Methylococcaceae</taxon>
        <taxon>Methylogaea</taxon>
    </lineage>
</organism>
<dbReference type="KEGG" id="moz:MoryE10_24000"/>
<dbReference type="GO" id="GO:0050660">
    <property type="term" value="F:flavin adenine dinucleotide binding"/>
    <property type="evidence" value="ECO:0007669"/>
    <property type="project" value="InterPro"/>
</dbReference>
<dbReference type="InterPro" id="IPR006076">
    <property type="entry name" value="FAD-dep_OxRdtase"/>
</dbReference>
<dbReference type="PANTHER" id="PTHR13847:SF289">
    <property type="entry name" value="GLYCINE OXIDASE"/>
    <property type="match status" value="1"/>
</dbReference>
<evidence type="ECO:0000256" key="2">
    <source>
        <dbReference type="ARBA" id="ARBA00023002"/>
    </source>
</evidence>
<keyword evidence="2" id="KW-0560">Oxidoreductase</keyword>
<dbReference type="AlphaFoldDB" id="A0A8D4VSN5"/>